<dbReference type="Proteomes" id="UP000313359">
    <property type="component" value="Unassembled WGS sequence"/>
</dbReference>
<reference evidence="1" key="1">
    <citation type="journal article" date="2018" name="Genome Biol. Evol.">
        <title>Genomics and development of Lentinus tigrinus, a white-rot wood-decaying mushroom with dimorphic fruiting bodies.</title>
        <authorList>
            <person name="Wu B."/>
            <person name="Xu Z."/>
            <person name="Knudson A."/>
            <person name="Carlson A."/>
            <person name="Chen N."/>
            <person name="Kovaka S."/>
            <person name="LaButti K."/>
            <person name="Lipzen A."/>
            <person name="Pennachio C."/>
            <person name="Riley R."/>
            <person name="Schakwitz W."/>
            <person name="Umezawa K."/>
            <person name="Ohm R.A."/>
            <person name="Grigoriev I.V."/>
            <person name="Nagy L.G."/>
            <person name="Gibbons J."/>
            <person name="Hibbett D."/>
        </authorList>
    </citation>
    <scope>NUCLEOTIDE SEQUENCE [LARGE SCALE GENOMIC DNA]</scope>
    <source>
        <strain evidence="1">ALCF2SS1-6</strain>
    </source>
</reference>
<sequence>MHRARIVESPSARPTRSIAIGACGLPAACLDSVRAADSPAGTWVHVTFANTPPARSQERADVWSAVSPSVAADVVTRRLGLLGLLTSLGTCYQTPAANR</sequence>
<gene>
    <name evidence="1" type="ORF">L227DRAFT_608133</name>
</gene>
<accession>A0A5C2SMU7</accession>
<organism evidence="1 2">
    <name type="scientific">Lentinus tigrinus ALCF2SS1-6</name>
    <dbReference type="NCBI Taxonomy" id="1328759"/>
    <lineage>
        <taxon>Eukaryota</taxon>
        <taxon>Fungi</taxon>
        <taxon>Dikarya</taxon>
        <taxon>Basidiomycota</taxon>
        <taxon>Agaricomycotina</taxon>
        <taxon>Agaricomycetes</taxon>
        <taxon>Polyporales</taxon>
        <taxon>Polyporaceae</taxon>
        <taxon>Lentinus</taxon>
    </lineage>
</organism>
<protein>
    <submittedName>
        <fullName evidence="1">Uncharacterized protein</fullName>
    </submittedName>
</protein>
<dbReference type="AlphaFoldDB" id="A0A5C2SMU7"/>
<evidence type="ECO:0000313" key="2">
    <source>
        <dbReference type="Proteomes" id="UP000313359"/>
    </source>
</evidence>
<proteinExistence type="predicted"/>
<evidence type="ECO:0000313" key="1">
    <source>
        <dbReference type="EMBL" id="RPD64477.1"/>
    </source>
</evidence>
<dbReference type="EMBL" id="ML122254">
    <property type="protein sequence ID" value="RPD64477.1"/>
    <property type="molecule type" value="Genomic_DNA"/>
</dbReference>
<keyword evidence="2" id="KW-1185">Reference proteome</keyword>
<name>A0A5C2SMU7_9APHY</name>